<name>A0A1F6TUC1_9PROT</name>
<evidence type="ECO:0000256" key="1">
    <source>
        <dbReference type="SAM" id="Phobius"/>
    </source>
</evidence>
<gene>
    <name evidence="2" type="ORF">A2151_07255</name>
</gene>
<comment type="caution">
    <text evidence="2">The sequence shown here is derived from an EMBL/GenBank/DDBJ whole genome shotgun (WGS) entry which is preliminary data.</text>
</comment>
<keyword evidence="1" id="KW-1133">Transmembrane helix</keyword>
<protein>
    <submittedName>
        <fullName evidence="2">Uncharacterized protein</fullName>
    </submittedName>
</protein>
<dbReference type="Proteomes" id="UP000178885">
    <property type="component" value="Unassembled WGS sequence"/>
</dbReference>
<feature type="transmembrane region" description="Helical" evidence="1">
    <location>
        <begin position="12"/>
        <end position="33"/>
    </location>
</feature>
<feature type="transmembrane region" description="Helical" evidence="1">
    <location>
        <begin position="74"/>
        <end position="95"/>
    </location>
</feature>
<dbReference type="AlphaFoldDB" id="A0A1F6TUC1"/>
<keyword evidence="1" id="KW-0812">Transmembrane</keyword>
<accession>A0A1F6TUC1</accession>
<dbReference type="STRING" id="1817760.A2151_07255"/>
<sequence>MPSSAANDAIRYLVFLLIAGNLFALAIGVLMLVAPLRMNAWFSVTGKPISLRKLTKPLDAMRDTDTAMLRYSRVLGAVLLAGAVFILVQGGQLVFQLSAAEGGRLLARFFGAAKGSNAAWETLWTSVSIFIVLGALLALAVGAVSLFRLETLKRWSEVANRWISMRRALKPLAVANFGLVRHVREKPQLWGGIITAVALYSLVLLIWFARGFA</sequence>
<feature type="transmembrane region" description="Helical" evidence="1">
    <location>
        <begin position="123"/>
        <end position="147"/>
    </location>
</feature>
<organism evidence="2 3">
    <name type="scientific">Candidatus Muproteobacteria bacterium RBG_16_65_34</name>
    <dbReference type="NCBI Taxonomy" id="1817760"/>
    <lineage>
        <taxon>Bacteria</taxon>
        <taxon>Pseudomonadati</taxon>
        <taxon>Pseudomonadota</taxon>
        <taxon>Candidatus Muproteobacteria</taxon>
    </lineage>
</organism>
<keyword evidence="1" id="KW-0472">Membrane</keyword>
<reference evidence="2 3" key="1">
    <citation type="journal article" date="2016" name="Nat. Commun.">
        <title>Thousands of microbial genomes shed light on interconnected biogeochemical processes in an aquifer system.</title>
        <authorList>
            <person name="Anantharaman K."/>
            <person name="Brown C.T."/>
            <person name="Hug L.A."/>
            <person name="Sharon I."/>
            <person name="Castelle C.J."/>
            <person name="Probst A.J."/>
            <person name="Thomas B.C."/>
            <person name="Singh A."/>
            <person name="Wilkins M.J."/>
            <person name="Karaoz U."/>
            <person name="Brodie E.L."/>
            <person name="Williams K.H."/>
            <person name="Hubbard S.S."/>
            <person name="Banfield J.F."/>
        </authorList>
    </citation>
    <scope>NUCLEOTIDE SEQUENCE [LARGE SCALE GENOMIC DNA]</scope>
</reference>
<proteinExistence type="predicted"/>
<evidence type="ECO:0000313" key="2">
    <source>
        <dbReference type="EMBL" id="OGI48676.1"/>
    </source>
</evidence>
<evidence type="ECO:0000313" key="3">
    <source>
        <dbReference type="Proteomes" id="UP000178885"/>
    </source>
</evidence>
<dbReference type="EMBL" id="MFSU01000022">
    <property type="protein sequence ID" value="OGI48676.1"/>
    <property type="molecule type" value="Genomic_DNA"/>
</dbReference>
<feature type="transmembrane region" description="Helical" evidence="1">
    <location>
        <begin position="189"/>
        <end position="209"/>
    </location>
</feature>